<gene>
    <name evidence="2" type="ORF">I312_00532</name>
</gene>
<feature type="signal peptide" evidence="1">
    <location>
        <begin position="1"/>
        <end position="22"/>
    </location>
</feature>
<sequence>MKMFIPFSAIFTLIVLSASVSAKIYHVSVPDQASPGETITATLSSASFIENWDDFGVIWGLIREAQGCDGCVGQEIGYQNLYKDPSYPTQLGNVSFQVTIPDTTTGSYTFVAAVPHLVGISGETGINYFTQAIELVCKQ</sequence>
<reference evidence="2" key="1">
    <citation type="submission" date="2015-01" db="EMBL/GenBank/DDBJ databases">
        <title>The Genome Sequence of Cryptococcus gattii CA1280.</title>
        <authorList>
            <consortium name="The Broad Institute Genomics Platform"/>
            <person name="Cuomo C."/>
            <person name="Litvintseva A."/>
            <person name="Chen Y."/>
            <person name="Heitman J."/>
            <person name="Sun S."/>
            <person name="Springer D."/>
            <person name="Dromer F."/>
            <person name="Young S."/>
            <person name="Zeng Q."/>
            <person name="Gargeya S."/>
            <person name="Abouelleil A."/>
            <person name="Alvarado L."/>
            <person name="Chapman S.B."/>
            <person name="Gainer-Dewar J."/>
            <person name="Goldberg J."/>
            <person name="Griggs A."/>
            <person name="Gujja S."/>
            <person name="Hansen M."/>
            <person name="Howarth C."/>
            <person name="Imamovic A."/>
            <person name="Larimer J."/>
            <person name="Murphy C."/>
            <person name="Naylor J."/>
            <person name="Pearson M."/>
            <person name="Priest M."/>
            <person name="Roberts A."/>
            <person name="Saif S."/>
            <person name="Shea T."/>
            <person name="Sykes S."/>
            <person name="Wortman J."/>
            <person name="Nusbaum C."/>
            <person name="Birren B."/>
        </authorList>
    </citation>
    <scope>NUCLEOTIDE SEQUENCE [LARGE SCALE GENOMIC DNA]</scope>
    <source>
        <strain evidence="2">CA1280</strain>
    </source>
</reference>
<dbReference type="HOGENOM" id="CLU_1844997_0_0_1"/>
<evidence type="ECO:0000313" key="2">
    <source>
        <dbReference type="EMBL" id="KIR50591.1"/>
    </source>
</evidence>
<organism evidence="2">
    <name type="scientific">Cryptococcus bacillisporus CA1280</name>
    <dbReference type="NCBI Taxonomy" id="1296109"/>
    <lineage>
        <taxon>Eukaryota</taxon>
        <taxon>Fungi</taxon>
        <taxon>Dikarya</taxon>
        <taxon>Basidiomycota</taxon>
        <taxon>Agaricomycotina</taxon>
        <taxon>Tremellomycetes</taxon>
        <taxon>Tremellales</taxon>
        <taxon>Cryptococcaceae</taxon>
        <taxon>Cryptococcus</taxon>
        <taxon>Cryptococcus gattii species complex</taxon>
    </lineage>
</organism>
<protein>
    <submittedName>
        <fullName evidence="2">Uncharacterized protein</fullName>
    </submittedName>
</protein>
<evidence type="ECO:0000256" key="1">
    <source>
        <dbReference type="SAM" id="SignalP"/>
    </source>
</evidence>
<accession>A0A0D0VUG5</accession>
<dbReference type="EMBL" id="KN847973">
    <property type="protein sequence ID" value="KIR50591.1"/>
    <property type="molecule type" value="Genomic_DNA"/>
</dbReference>
<dbReference type="AlphaFoldDB" id="A0A0D0VUG5"/>
<dbReference type="OrthoDB" id="2568025at2759"/>
<dbReference type="InterPro" id="IPR045469">
    <property type="entry name" value="Nis1"/>
</dbReference>
<proteinExistence type="predicted"/>
<dbReference type="Pfam" id="PF19271">
    <property type="entry name" value="Nis1"/>
    <property type="match status" value="1"/>
</dbReference>
<name>A0A0D0VUG5_CRYGA</name>
<feature type="chain" id="PRO_5002223686" evidence="1">
    <location>
        <begin position="23"/>
        <end position="139"/>
    </location>
</feature>
<keyword evidence="1" id="KW-0732">Signal</keyword>